<sequence>MFECGDDDFMARGRNLDELMEIAKMHSEKQHGMKISNEEAKAKIKEV</sequence>
<dbReference type="EMBL" id="LCAB01000007">
    <property type="protein sequence ID" value="KKR83219.1"/>
    <property type="molecule type" value="Genomic_DNA"/>
</dbReference>
<protein>
    <recommendedName>
        <fullName evidence="4">DUF1059 domain-containing protein</fullName>
    </recommendedName>
</protein>
<reference evidence="2 3" key="1">
    <citation type="journal article" date="2015" name="Nature">
        <title>rRNA introns, odd ribosomes, and small enigmatic genomes across a large radiation of phyla.</title>
        <authorList>
            <person name="Brown C.T."/>
            <person name="Hug L.A."/>
            <person name="Thomas B.C."/>
            <person name="Sharon I."/>
            <person name="Castelle C.J."/>
            <person name="Singh A."/>
            <person name="Wilkins M.J."/>
            <person name="Williams K.H."/>
            <person name="Banfield J.F."/>
        </authorList>
    </citation>
    <scope>NUCLEOTIDE SEQUENCE [LARGE SCALE GENOMIC DNA]</scope>
</reference>
<dbReference type="Pfam" id="PF06348">
    <property type="entry name" value="DUF1059"/>
    <property type="match status" value="1"/>
</dbReference>
<dbReference type="InterPro" id="IPR009409">
    <property type="entry name" value="DUF1059"/>
</dbReference>
<organism evidence="2 3">
    <name type="scientific">Candidatus Daviesbacteria bacterium GW2011_GWA2_40_9</name>
    <dbReference type="NCBI Taxonomy" id="1618424"/>
    <lineage>
        <taxon>Bacteria</taxon>
        <taxon>Candidatus Daviesiibacteriota</taxon>
    </lineage>
</organism>
<name>A0A0G0U2A5_9BACT</name>
<dbReference type="AlphaFoldDB" id="A0A0G0U2A5"/>
<accession>A0A0G0U2A5</accession>
<feature type="region of interest" description="Disordered" evidence="1">
    <location>
        <begin position="27"/>
        <end position="47"/>
    </location>
</feature>
<dbReference type="Proteomes" id="UP000034601">
    <property type="component" value="Unassembled WGS sequence"/>
</dbReference>
<evidence type="ECO:0008006" key="4">
    <source>
        <dbReference type="Google" id="ProtNLM"/>
    </source>
</evidence>
<proteinExistence type="predicted"/>
<evidence type="ECO:0000256" key="1">
    <source>
        <dbReference type="SAM" id="MobiDB-lite"/>
    </source>
</evidence>
<evidence type="ECO:0000313" key="3">
    <source>
        <dbReference type="Proteomes" id="UP000034601"/>
    </source>
</evidence>
<comment type="caution">
    <text evidence="2">The sequence shown here is derived from an EMBL/GenBank/DDBJ whole genome shotgun (WGS) entry which is preliminary data.</text>
</comment>
<evidence type="ECO:0000313" key="2">
    <source>
        <dbReference type="EMBL" id="KKR83219.1"/>
    </source>
</evidence>
<gene>
    <name evidence="2" type="ORF">UU29_C0007G0089</name>
</gene>